<keyword evidence="6" id="KW-0378">Hydrolase</keyword>
<evidence type="ECO:0000256" key="4">
    <source>
        <dbReference type="ARBA" id="ARBA00022525"/>
    </source>
</evidence>
<evidence type="ECO:0000256" key="3">
    <source>
        <dbReference type="ARBA" id="ARBA00012886"/>
    </source>
</evidence>
<dbReference type="EC" id="3.4.19.9" evidence="3"/>
<dbReference type="PANTHER" id="PTHR11315:SF10">
    <property type="entry name" value="FOLATE GAMMA-GLUTAMYL HYDROLASE"/>
    <property type="match status" value="1"/>
</dbReference>
<dbReference type="GO" id="GO:0046900">
    <property type="term" value="P:tetrahydrofolylpolyglutamate metabolic process"/>
    <property type="evidence" value="ECO:0007669"/>
    <property type="project" value="TreeGrafter"/>
</dbReference>
<feature type="active site" description="Nucleophile" evidence="7">
    <location>
        <position position="121"/>
    </location>
</feature>
<dbReference type="SUPFAM" id="SSF52317">
    <property type="entry name" value="Class I glutamine amidotransferase-like"/>
    <property type="match status" value="1"/>
</dbReference>
<comment type="subcellular location">
    <subcellularLocation>
        <location evidence="1">Secreted</location>
        <location evidence="1">Extracellular space</location>
    </subcellularLocation>
</comment>
<evidence type="ECO:0000256" key="6">
    <source>
        <dbReference type="ARBA" id="ARBA00022801"/>
    </source>
</evidence>
<evidence type="ECO:0000313" key="10">
    <source>
        <dbReference type="Proteomes" id="UP000694523"/>
    </source>
</evidence>
<keyword evidence="10" id="KW-1185">Reference proteome</keyword>
<dbReference type="AlphaFoldDB" id="A0A8C6USS6"/>
<evidence type="ECO:0000256" key="1">
    <source>
        <dbReference type="ARBA" id="ARBA00004239"/>
    </source>
</evidence>
<comment type="similarity">
    <text evidence="2">Belongs to the peptidase C26 family.</text>
</comment>
<dbReference type="InterPro" id="IPR015527">
    <property type="entry name" value="Pept_C26_g-glut_hydrolase"/>
</dbReference>
<dbReference type="GO" id="GO:0005576">
    <property type="term" value="C:extracellular region"/>
    <property type="evidence" value="ECO:0007669"/>
    <property type="project" value="UniProtKB-SubCell"/>
</dbReference>
<dbReference type="InterPro" id="IPR011697">
    <property type="entry name" value="Peptidase_C26"/>
</dbReference>
<reference evidence="9" key="2">
    <citation type="submission" date="2025-09" db="UniProtKB">
        <authorList>
            <consortium name="Ensembl"/>
        </authorList>
    </citation>
    <scope>IDENTIFICATION</scope>
</reference>
<sequence>QMQTPVEITPLSVTVCGLRDSRNSILAQENHGNDPSPYGTSYIAASYGKYIESAGARVVPIRINRKEAEYEKLFNSINGLLLPGGDVDIQNSLFTRAAKIFYKLALKANDAGDYFPLWGTCQGLQQLTVLTANKYLSLSPQVFMTIVRDGSAQSSRLFKHFPKNLLKSLSQENITANFHHWSVSLQNFRVLLDVRGIPYSETQIYGKNIIYVENYYGYKK</sequence>
<accession>A0A8C6USS6</accession>
<protein>
    <recommendedName>
        <fullName evidence="3">folate gamma-glutamyl hydrolase</fullName>
        <ecNumber evidence="3">3.4.19.9</ecNumber>
    </recommendedName>
</protein>
<dbReference type="Pfam" id="PF07722">
    <property type="entry name" value="Peptidase_C26"/>
    <property type="match status" value="1"/>
</dbReference>
<dbReference type="Proteomes" id="UP000694523">
    <property type="component" value="Unplaced"/>
</dbReference>
<name>A0A8C6USS6_9GOBI</name>
<dbReference type="PANTHER" id="PTHR11315">
    <property type="entry name" value="PROTEASE FAMILY C26 GAMMA-GLUTAMYL HYDROLASE"/>
    <property type="match status" value="1"/>
</dbReference>
<dbReference type="Gene3D" id="3.40.50.880">
    <property type="match status" value="1"/>
</dbReference>
<evidence type="ECO:0000256" key="7">
    <source>
        <dbReference type="PIRSR" id="PIRSR615527-1"/>
    </source>
</evidence>
<evidence type="ECO:0000256" key="8">
    <source>
        <dbReference type="PROSITE-ProRule" id="PRU00607"/>
    </source>
</evidence>
<evidence type="ECO:0000256" key="2">
    <source>
        <dbReference type="ARBA" id="ARBA00011083"/>
    </source>
</evidence>
<comment type="caution">
    <text evidence="8">Lacks conserved residue(s) required for the propagation of feature annotation.</text>
</comment>
<dbReference type="PROSITE" id="PS51275">
    <property type="entry name" value="PEPTIDASE_C26_GGH"/>
    <property type="match status" value="1"/>
</dbReference>
<keyword evidence="5" id="KW-0732">Signal</keyword>
<organism evidence="9 10">
    <name type="scientific">Neogobius melanostomus</name>
    <name type="common">round goby</name>
    <dbReference type="NCBI Taxonomy" id="47308"/>
    <lineage>
        <taxon>Eukaryota</taxon>
        <taxon>Metazoa</taxon>
        <taxon>Chordata</taxon>
        <taxon>Craniata</taxon>
        <taxon>Vertebrata</taxon>
        <taxon>Euteleostomi</taxon>
        <taxon>Actinopterygii</taxon>
        <taxon>Neopterygii</taxon>
        <taxon>Teleostei</taxon>
        <taxon>Neoteleostei</taxon>
        <taxon>Acanthomorphata</taxon>
        <taxon>Gobiaria</taxon>
        <taxon>Gobiiformes</taxon>
        <taxon>Gobioidei</taxon>
        <taxon>Gobiidae</taxon>
        <taxon>Benthophilinae</taxon>
        <taxon>Neogobiini</taxon>
        <taxon>Neogobius</taxon>
    </lineage>
</organism>
<evidence type="ECO:0000256" key="5">
    <source>
        <dbReference type="ARBA" id="ARBA00022729"/>
    </source>
</evidence>
<reference evidence="9" key="1">
    <citation type="submission" date="2025-08" db="UniProtKB">
        <authorList>
            <consortium name="Ensembl"/>
        </authorList>
    </citation>
    <scope>IDENTIFICATION</scope>
</reference>
<dbReference type="GO" id="GO:0005773">
    <property type="term" value="C:vacuole"/>
    <property type="evidence" value="ECO:0007669"/>
    <property type="project" value="TreeGrafter"/>
</dbReference>
<proteinExistence type="inferred from homology"/>
<dbReference type="Ensembl" id="ENSNMLT00000044029.1">
    <property type="protein sequence ID" value="ENSNMLP00000039571.1"/>
    <property type="gene ID" value="ENSNMLG00000024369.1"/>
</dbReference>
<dbReference type="GO" id="GO:0034722">
    <property type="term" value="F:gamma-glutamyl-peptidase activity"/>
    <property type="evidence" value="ECO:0007669"/>
    <property type="project" value="UniProtKB-EC"/>
</dbReference>
<evidence type="ECO:0000313" key="9">
    <source>
        <dbReference type="Ensembl" id="ENSNMLP00000039571.1"/>
    </source>
</evidence>
<keyword evidence="4" id="KW-0964">Secreted</keyword>
<dbReference type="InterPro" id="IPR029062">
    <property type="entry name" value="Class_I_gatase-like"/>
</dbReference>